<feature type="domain" description="Carrier" evidence="5">
    <location>
        <begin position="3891"/>
        <end position="3967"/>
    </location>
</feature>
<evidence type="ECO:0000256" key="2">
    <source>
        <dbReference type="ARBA" id="ARBA00006432"/>
    </source>
</evidence>
<comment type="similarity">
    <text evidence="2">Belongs to the ATP-dependent AMP-binding enzyme family.</text>
</comment>
<dbReference type="GO" id="GO:0072330">
    <property type="term" value="P:monocarboxylic acid biosynthetic process"/>
    <property type="evidence" value="ECO:0007669"/>
    <property type="project" value="UniProtKB-ARBA"/>
</dbReference>
<name>A0A0H5P3Z6_NOCFR</name>
<dbReference type="CDD" id="cd05930">
    <property type="entry name" value="A_NRPS"/>
    <property type="match status" value="1"/>
</dbReference>
<dbReference type="Gene3D" id="3.30.559.30">
    <property type="entry name" value="Nonribosomal peptide synthetase, condensation domain"/>
    <property type="match status" value="6"/>
</dbReference>
<geneLocation type="plasmid" evidence="6">
    <name>2</name>
</geneLocation>
<dbReference type="Pfam" id="PF13193">
    <property type="entry name" value="AMP-binding_C"/>
    <property type="match status" value="4"/>
</dbReference>
<dbReference type="CDD" id="cd19543">
    <property type="entry name" value="DCL_NRPS"/>
    <property type="match status" value="1"/>
</dbReference>
<dbReference type="InterPro" id="IPR025110">
    <property type="entry name" value="AMP-bd_C"/>
</dbReference>
<evidence type="ECO:0000256" key="4">
    <source>
        <dbReference type="ARBA" id="ARBA00022553"/>
    </source>
</evidence>
<dbReference type="NCBIfam" id="TIGR01733">
    <property type="entry name" value="AA-adenyl-dom"/>
    <property type="match status" value="4"/>
</dbReference>
<keyword evidence="4" id="KW-0597">Phosphoprotein</keyword>
<dbReference type="InterPro" id="IPR036736">
    <property type="entry name" value="ACP-like_sf"/>
</dbReference>
<evidence type="ECO:0000256" key="1">
    <source>
        <dbReference type="ARBA" id="ARBA00001957"/>
    </source>
</evidence>
<dbReference type="SMART" id="SM00823">
    <property type="entry name" value="PKS_PP"/>
    <property type="match status" value="4"/>
</dbReference>
<evidence type="ECO:0000313" key="7">
    <source>
        <dbReference type="Proteomes" id="UP000057820"/>
    </source>
</evidence>
<dbReference type="CDD" id="cd19540">
    <property type="entry name" value="LCL_NRPS-like"/>
    <property type="match status" value="3"/>
</dbReference>
<dbReference type="SUPFAM" id="SSF56801">
    <property type="entry name" value="Acetyl-CoA synthetase-like"/>
    <property type="match status" value="5"/>
</dbReference>
<dbReference type="FunFam" id="3.40.50.980:FF:000001">
    <property type="entry name" value="Non-ribosomal peptide synthetase"/>
    <property type="match status" value="4"/>
</dbReference>
<dbReference type="EMBL" id="LN868939">
    <property type="protein sequence ID" value="CRY82253.1"/>
    <property type="molecule type" value="Genomic_DNA"/>
</dbReference>
<dbReference type="FunFam" id="1.10.1200.10:FF:000016">
    <property type="entry name" value="Non-ribosomal peptide synthase"/>
    <property type="match status" value="1"/>
</dbReference>
<dbReference type="FunFam" id="3.40.50.980:FF:000002">
    <property type="entry name" value="Enterobactin synthetase component F"/>
    <property type="match status" value="1"/>
</dbReference>
<dbReference type="PANTHER" id="PTHR45527">
    <property type="entry name" value="NONRIBOSOMAL PEPTIDE SYNTHETASE"/>
    <property type="match status" value="1"/>
</dbReference>
<dbReference type="Gene3D" id="1.10.1200.10">
    <property type="entry name" value="ACP-like"/>
    <property type="match status" value="4"/>
</dbReference>
<dbReference type="InterPro" id="IPR020806">
    <property type="entry name" value="PKS_PP-bd"/>
</dbReference>
<dbReference type="Gene3D" id="3.40.50.980">
    <property type="match status" value="8"/>
</dbReference>
<dbReference type="PROSITE" id="PS00012">
    <property type="entry name" value="PHOSPHOPANTETHEINE"/>
    <property type="match status" value="3"/>
</dbReference>
<comment type="cofactor">
    <cofactor evidence="1">
        <name>pantetheine 4'-phosphate</name>
        <dbReference type="ChEBI" id="CHEBI:47942"/>
    </cofactor>
</comment>
<dbReference type="InterPro" id="IPR001242">
    <property type="entry name" value="Condensation_dom"/>
</dbReference>
<dbReference type="FunFam" id="1.10.1200.10:FF:000005">
    <property type="entry name" value="Nonribosomal peptide synthetase 1"/>
    <property type="match status" value="1"/>
</dbReference>
<keyword evidence="3" id="KW-0596">Phosphopantetheine</keyword>
<dbReference type="NCBIfam" id="NF003417">
    <property type="entry name" value="PRK04813.1"/>
    <property type="match status" value="5"/>
</dbReference>
<dbReference type="Gene3D" id="3.30.559.10">
    <property type="entry name" value="Chloramphenicol acetyltransferase-like domain"/>
    <property type="match status" value="5"/>
</dbReference>
<dbReference type="CDD" id="cd17646">
    <property type="entry name" value="A_NRPS_AB3403-like"/>
    <property type="match status" value="3"/>
</dbReference>
<dbReference type="PROSITE" id="PS00455">
    <property type="entry name" value="AMP_BINDING"/>
    <property type="match status" value="4"/>
</dbReference>
<dbReference type="Gene3D" id="3.30.300.30">
    <property type="match status" value="4"/>
</dbReference>
<dbReference type="SUPFAM" id="SSF52777">
    <property type="entry name" value="CoA-dependent acyltransferases"/>
    <property type="match status" value="11"/>
</dbReference>
<reference evidence="7" key="1">
    <citation type="submission" date="2015-03" db="EMBL/GenBank/DDBJ databases">
        <authorList>
            <consortium name="Pathogen Informatics"/>
        </authorList>
    </citation>
    <scope>NUCLEOTIDE SEQUENCE [LARGE SCALE GENOMIC DNA]</scope>
    <source>
        <strain evidence="7">NCTC11134</strain>
        <plasmid evidence="7">2</plasmid>
    </source>
</reference>
<dbReference type="PANTHER" id="PTHR45527:SF1">
    <property type="entry name" value="FATTY ACID SYNTHASE"/>
    <property type="match status" value="1"/>
</dbReference>
<dbReference type="Gene3D" id="3.40.50.12780">
    <property type="entry name" value="N-terminal domain of ligase-like"/>
    <property type="match status" value="1"/>
</dbReference>
<dbReference type="InterPro" id="IPR023213">
    <property type="entry name" value="CAT-like_dom_sf"/>
</dbReference>
<dbReference type="GO" id="GO:0043041">
    <property type="term" value="P:amino acid activation for nonribosomal peptide biosynthetic process"/>
    <property type="evidence" value="ECO:0007669"/>
    <property type="project" value="TreeGrafter"/>
</dbReference>
<evidence type="ECO:0000259" key="5">
    <source>
        <dbReference type="PROSITE" id="PS50075"/>
    </source>
</evidence>
<proteinExistence type="inferred from homology"/>
<evidence type="ECO:0000256" key="3">
    <source>
        <dbReference type="ARBA" id="ARBA00022450"/>
    </source>
</evidence>
<dbReference type="FunFam" id="2.30.38.10:FF:000001">
    <property type="entry name" value="Non-ribosomal peptide synthetase PvdI"/>
    <property type="match status" value="3"/>
</dbReference>
<dbReference type="InterPro" id="IPR020845">
    <property type="entry name" value="AMP-binding_CS"/>
</dbReference>
<feature type="domain" description="Carrier" evidence="5">
    <location>
        <begin position="669"/>
        <end position="744"/>
    </location>
</feature>
<dbReference type="GO" id="GO:0005829">
    <property type="term" value="C:cytosol"/>
    <property type="evidence" value="ECO:0007669"/>
    <property type="project" value="TreeGrafter"/>
</dbReference>
<dbReference type="FunFam" id="3.40.50.12780:FF:000012">
    <property type="entry name" value="Non-ribosomal peptide synthetase"/>
    <property type="match status" value="4"/>
</dbReference>
<dbReference type="PROSITE" id="PS50075">
    <property type="entry name" value="CARRIER"/>
    <property type="match status" value="4"/>
</dbReference>
<sequence length="5138" mass="550976">MLRSAVDPAESFTDLLTRIRETDLAAFGHADLPFERLVELLNPARSQARHPLFQVMLSFQNTGETTFELPGLEVSGLPLDVVTAKFDLHLNFHTGADGTTAEIAYAADMFDAPTVASFAERLVRMLSAVAADARVAVGDVELLDPAEHARLARWNATDRPVDTEATLVSMFEAQAARTPETVALTFEGTSLSYGEFAARVHTLARHLVELGVGPESMVALGMRRSLELVIGMYAVSAAGGAYVPLDPDHPAERIAYVLDVAAPVCVLTTSGDEFDAGTVPTVEIDRLDLDGYADTPLTDADRRAPLRPSNTAYVIFTSGSTGRPKGVAVTHAAIVNRLVWMQSEYGLDRTDVVLQKTPATFDVSVWEFFWPLQVGARLVIAKPDGHRDPAYLVELITGQRITTAHFVPSMMSVFVAEDRAAECTSLRNVFASGEALPAVTAQRLRELTGARLHNLYGPTEAAVDVTYHEVVDADTVSVPIGAPVFNTRVHVLDSRLHPVPVGVAGELYLAGVQLARGYVARPDLTADRFVADPFGDGQRMYRTGDLVAWTAEGELEYLGRTDFQVKLRGLRIELGEIESALTALDSIAQAVVVVRSDERLGDQLVAYVIAAAGRSIDTEAVRGELAGALPGYMVPSAFVVLDAFPLNASGKLDRKALPAPVFEAKVFRAPSTPVEEIVAGTFGDVLGVARVGLDDDFFALGGNSLLATQVIARLGKALDTQLAVRDLFDASTVAALAARAESIAGSGRTRPELTGGARPERIPLSPAQQRYWFLNQFDTATSAVDNIPLAVRLSGALDVAALEQAIGDVFARHEVLRTTYPSSPEGPHQVILPVVRPRLEPVDIDESELVQRVIAFSMTTFDVTTEVPLAVTLFRIRPDEHVVAFVVHHVAADGSSMGPLARDLMAAYVARVAGEAPQWTPLPVQYADYALWQREVLGSEDDPDSVAARQVAYWKSALAGLPDQLDLPSDRPRPPAQSFHGKAVRFDITPELHARLHELARANNASLFMVVHTALAVLLARLSGTDDIAVGTPIAGRGERELDDLIGMFVNTLVFRTQVEPGDRFADLLAEVRERDLEAFANADVPFERLVEVLNPVRSTARNPLFQVGLSFQNLAETTLALPGLQVSAVDVGAQLAKTDLTVTLYDLYDEDGTPAEIVTDFSYATDLFDEATVQGFADRFVRVLETVVADMDVPVGEIDLLAPEEAERILRSWNDTAHPVDPAATLVSLFDAALAAADPAAVAVVVDTAQGRVELTFAELDARVNRLARHLIARGVRTEDRVALAMRRSLDLVVSMYAVSRAGAAYVPIDPDQPAERVGYILETAAPAVVLTTTADAFETEVGEIVAVDALDLGAVSAAPITDADRNGVLLPATTAYVIFTSGSTGRPKGVAVPHGAVANQLCYIAEEFALGADDVVLLKTAATFDVSVWEFWSAVLTGGRLVVATADGHRDPAYLNALMRDTGVTTLYVVPSMLDALLIESGDRMPESLRRILAIGEALPAATAQRFRAANRAGLFNLYGPTEAAVSITTHEVDDDDTVAVSIGVPQWNSQVYVLDSRLRPVPVGVSGELYLAGAQLARGYFSRPDLTADRFVANPFAVGERMYRTGDLVAWTADGELDYRGRTDFQVKIRGFRIELGEIESALLKQDAVAAAAVLAHTDPNLGDRLVAYVVPATPGEIDTFALQTALSAEIPSYMVPSVFMQLDELPLNVNGKLDRKALPEPTFEKAVFRAPTTPIEQIVATTFAEVLGLDQSAGGARIGLDDDFFAWGGNSLLATQVASRLGAALNTRVPVRLLFEAPTVAALAVRVEQQAGTGRLALTARPRPERIPLSLAQQRMWFLNRFDTQSAAYNVPMAVRLTGELDVTALRTAIADLIGRHEVLRTVYPAVDGDPVQLILSPAQAQVPLATRAIAAAEIENAVVELVGQPFDVTDQVPVRVTLFEITDAGEVPEYVIAMVVHHIAGDGSSFAPLVRDLMTAYVARSMGEAPNWSPLPVQYADYSIWQRELLGSEDDPTSLMAGQLAYWKTALADLPEQLDLPADRPRPATQSFRGGAVPVRIDAETHRKLIAVGQAESATLFMVVHTALAVLLSRLSGADDIAIGTPIAGRGEAALNDLIGTFINTLVFRSRVAPGEPFDVLLARQREIDIQAFAHADVPFERLVEVLNPARSTARHPLFQVGLSFQNQTQTALELPGLTVSGVDFDTRMSQFDLHLILTDQYDEQGAPIGVAGVLTYAADLFDRATAEGFAQRFLRLLDAVIAAPDTAVGDLELLDAAERRELVAGRNDTAHPLAPALLLDGYRRAVAAHADAVALSYEGAELTYREFDERVNRLARLLIARGVGAESLVGLAVRRSLDLVVGMYAIVTAGGAYVPLDPDHPAERIAHILDTAQPACVLSTTADAVPVPAGTDLVLLDTVDLAGYSAAPVEAAELVRPVRRDNPAYVIFTSGSTGRPKGVAVSHGAIDNQIEWMLSEYPMGPGDVYLQKTATTFDVSLWGYFMPLRAGAKLVVATHDGHRDPAYVADMIARHGVTVTDFVPSMLSVFAANLATGSVPTLRDVFVIGEALPPETVNAWYQVSDAVLHNLYGPTEAAVSVTYWPARGRDERTVPIGLPQWNVGVYVLDSRLRPVPDGVAGELYLAGEQLARGYVARPDLSADRFVANPFVAGQRMYRTGDLVVWRAASGDLPHRLEYIGRTDFQVKFRGQRIELGEIETALLAEPAISQAVALVVPSSLGDQLVAYVVPRPGQVAEQNALLAAVSQTLPAYMVPAAIVVLDAFPLNASGKLDRKALPEPVFSSKEFRAPATPIEEIVAGVFADVLGLERVGADDDFFALGGNSLVATQVTARLGKALDTQLAVRDLFEASTVEALAARAERKTGTGRARPALVAGPRPERIPLSPAQARYWFLNQFDPSASAVDNVPFAVRLTGALDVSALERAVADIFARHEVLRTVYPTVDGEPVQVVLPAGQATPSLRPVEITESELIATVIDFVLTTFDVTAEVPLKVALFRIADSAAPAQHPTAPEQHVIAFVAHHVSADGASMGPLARDLMTAYMARAAGEAPQWAPLPVQYADYALWQREVLGTEDDPESVAAQQVAYWKSALAGLPDQLELPADRPRPPVQSFRGSAVRFEIDPALHARLHEVARANNASLFMVVHAALAVLLARLSGTDDIAVGTPIAGRGERELDDMIGMFVNTLVFRTQVRPGDAFTDLLAEVRERDLQAFAHADVPFERLVEVLNPVRSTARNPLFQMGLSFQNLAETAFELPGLSVSAVDFGAQLAKTDLHVTVFDRYAEDGTPAEIVAEFGYATDLFDESTVRGFVDRFLRVLDTVVADQSVPVGDIDLLGADEAEQILRTWNDTAHEVDRTATLVSLLDAAVATVDPDTVALVADVVAGERVTLTYAELDARVNRLARHLIGQGVGTEDRVALAIRRSADLVIAMYAVAKAGAAYVPVDPDQPAERVGYILDTAAPVCVLTTARDGFTTDAAPTVILDELDLSGYAATPIAAAERVRPLAAANTAYVIFTSGSTGVPKGVAVPHGAIANQLFWKTAEFGLGTDNVVLLKTAATFDLSVWEFWSAAVSGGRLIVATADGHRDPAYLNALMGETGVTTLHVVPSMLDALLTDAGDRMPDTLRRILAIGEALPAATAQRFRRNNTAELYNLYGPTEAAVSITSHRVDDDDTVSVSIGAPEWNSQVYVLDSRLRPVPVGVAGELYLAGAQLARGYFARPDLTADRFVADPFGVAGTRMYRTGDLVAWTADGELEYRGRTDFQVKIRGFRIELGEIEAALLRQDSVSAAAVLAHTDPNLGDRLVAYVVPAAHDADLDTRALQSALTAELPSYMVPGAFVVLDALPLNANGKLDRNALPEPSFEQAAYRAPVTPAERIVAEVFADVLGVDGAGDTRIGADDDFFALGGNSILSIQLVARAKAAGVAFSVRDVFDQRSVAALAAVATLSGAADTELRELPGGGVGEIPVAPPMAALLAQDRYRGLAQATVLAMPQALDWWTLLDALAVILDRHDALRTRVRETDGGPVFEAPARIEVEPLVREVRVARGADLARLRAAEQAAAVDRLDPAAGVMTQFVLFTFEDDRTDELLVVAHRFVVDGPSWRILGAELTEAVERLGVDAPLELPETGTTLRRWAHRAAELDRAAELPFWQEVAATPDPLLGARAFDPAIDTAATVERIRVETPAEIGTAVLDTVPALYRGSARDALVAALALALVRWRGEGTAALLRLDADGRAAGAALGATLARTVGWIDTAFPARIELSGIDLDDAFAGGPALGALVKAVKEQLLSVPDHGIGHGLLGLPEVGQVGFHFHGPVHAEVAEVRAGELPAAGVLDIDAVVLESAHGPRLAATFAFPAGVLDADRVRELTELWAAALGALAEHAGRPDAGGHTPSDMPLVRVGQTDIELWERTYPGMTEVWPLTPLQSGLLFHALMSTATVDVYTMQAVVDLSGSVDAERLHASAQAILDRYPNLRTAFVADSDGQAVQVVLDRVEVPWREVDLRDVPEDRRLDELRKQLAADQADRFDMATPPLVRYTLYRTGADEWHLSITTHHVLLDGWSMPLLMQDLLVLYAVHGDVSALPPVASYRTFLEWLAERDPQASLRTWAEAFEGLTEPTELAPQARATEEYQTGKVVVELDAERTRQLTKHCAELGITVNTLVSAAWGILVGRLVGRSDVVFGTTVSGRPAELPGVETMVGLFINTLPVRMRIDEHATIGDQLRRMQREQADLLDHHYVGLPDIQRVAGPGSQFDTLYVFESYPVDRAAIAEASSIDGMSVTGVGVSNSTHYPLTLQVLLESSLEITLEYLTSRFTEDEVRTLARRLLRVLDALLGDPVAAVGEIDILDESERAALLGDHGLAGHAPEPNRLGARTVAKVLAEVVEADPEAPALLDGDQEIAYHVLDRRSSQLARVLIGRGVGPGDVVAVALPRSVDSVVAVWAVQKAGAACLFAAGLDAGQLAAAGASYGITAEPRSGDAIRWVVSGEQQVRDEIAAAPGHPVSYADRVRPLGAEHPAFVELVDGAPVTLNQEEALDLGDRLRRSEDIDYESTTFTTAAAGRAALAEFLATSVAGALSVLPTGSVADDLAEGEVTHWFVAPGEATEAADDGVRVITAE</sequence>
<dbReference type="Pfam" id="PF00668">
    <property type="entry name" value="Condensation"/>
    <property type="match status" value="6"/>
</dbReference>
<dbReference type="Pfam" id="PF00501">
    <property type="entry name" value="AMP-binding"/>
    <property type="match status" value="5"/>
</dbReference>
<accession>A0A0H5P3Z6</accession>
<dbReference type="InterPro" id="IPR010071">
    <property type="entry name" value="AA_adenyl_dom"/>
</dbReference>
<dbReference type="UniPathway" id="UPA00011"/>
<feature type="domain" description="Carrier" evidence="5">
    <location>
        <begin position="1734"/>
        <end position="1815"/>
    </location>
</feature>
<organism evidence="6 7">
    <name type="scientific">Nocardia farcinica</name>
    <dbReference type="NCBI Taxonomy" id="37329"/>
    <lineage>
        <taxon>Bacteria</taxon>
        <taxon>Bacillati</taxon>
        <taxon>Actinomycetota</taxon>
        <taxon>Actinomycetes</taxon>
        <taxon>Mycobacteriales</taxon>
        <taxon>Nocardiaceae</taxon>
        <taxon>Nocardia</taxon>
    </lineage>
</organism>
<dbReference type="FunFam" id="3.30.300.30:FF:000010">
    <property type="entry name" value="Enterobactin synthetase component F"/>
    <property type="match status" value="3"/>
</dbReference>
<dbReference type="KEGG" id="nfr:ERS450000_04865"/>
<gene>
    <name evidence="6" type="primary">tycC_7</name>
    <name evidence="6" type="ORF">ERS450000_04865</name>
</gene>
<dbReference type="GO" id="GO:0003824">
    <property type="term" value="F:catalytic activity"/>
    <property type="evidence" value="ECO:0007669"/>
    <property type="project" value="InterPro"/>
</dbReference>
<dbReference type="InterPro" id="IPR009081">
    <property type="entry name" value="PP-bd_ACP"/>
</dbReference>
<dbReference type="InterPro" id="IPR045851">
    <property type="entry name" value="AMP-bd_C_sf"/>
</dbReference>
<keyword evidence="6" id="KW-0614">Plasmid</keyword>
<dbReference type="InterPro" id="IPR042099">
    <property type="entry name" value="ANL_N_sf"/>
</dbReference>
<dbReference type="Proteomes" id="UP000057820">
    <property type="component" value="Plasmid 2"/>
</dbReference>
<dbReference type="Pfam" id="PF00550">
    <property type="entry name" value="PP-binding"/>
    <property type="match status" value="4"/>
</dbReference>
<dbReference type="InterPro" id="IPR006162">
    <property type="entry name" value="Ppantetheine_attach_site"/>
</dbReference>
<dbReference type="InterPro" id="IPR000873">
    <property type="entry name" value="AMP-dep_synth/lig_dom"/>
</dbReference>
<evidence type="ECO:0000313" key="6">
    <source>
        <dbReference type="EMBL" id="CRY82253.1"/>
    </source>
</evidence>
<protein>
    <submittedName>
        <fullName evidence="6">Tyrocidine synthase III</fullName>
    </submittedName>
</protein>
<feature type="domain" description="Carrier" evidence="5">
    <location>
        <begin position="2807"/>
        <end position="2882"/>
    </location>
</feature>
<dbReference type="GO" id="GO:0031177">
    <property type="term" value="F:phosphopantetheine binding"/>
    <property type="evidence" value="ECO:0007669"/>
    <property type="project" value="InterPro"/>
</dbReference>
<dbReference type="SUPFAM" id="SSF47336">
    <property type="entry name" value="ACP-like"/>
    <property type="match status" value="4"/>
</dbReference>
<dbReference type="Gene3D" id="2.30.38.10">
    <property type="entry name" value="Luciferase, Domain 3"/>
    <property type="match status" value="4"/>
</dbReference>
<dbReference type="GO" id="GO:0044550">
    <property type="term" value="P:secondary metabolite biosynthetic process"/>
    <property type="evidence" value="ECO:0007669"/>
    <property type="project" value="UniProtKB-ARBA"/>
</dbReference>
<dbReference type="GO" id="GO:0008610">
    <property type="term" value="P:lipid biosynthetic process"/>
    <property type="evidence" value="ECO:0007669"/>
    <property type="project" value="UniProtKB-ARBA"/>
</dbReference>